<reference evidence="2" key="1">
    <citation type="submission" date="2010-05" db="EMBL/GenBank/DDBJ databases">
        <title>The Genome Sequence of Magnaporthe poae strain ATCC 64411.</title>
        <authorList>
            <consortium name="The Broad Institute Genome Sequencing Platform"/>
            <consortium name="Broad Institute Genome Sequencing Center for Infectious Disease"/>
            <person name="Ma L.-J."/>
            <person name="Dead R."/>
            <person name="Young S."/>
            <person name="Zeng Q."/>
            <person name="Koehrsen M."/>
            <person name="Alvarado L."/>
            <person name="Berlin A."/>
            <person name="Chapman S.B."/>
            <person name="Chen Z."/>
            <person name="Freedman E."/>
            <person name="Gellesch M."/>
            <person name="Goldberg J."/>
            <person name="Griggs A."/>
            <person name="Gujja S."/>
            <person name="Heilman E.R."/>
            <person name="Heiman D."/>
            <person name="Hepburn T."/>
            <person name="Howarth C."/>
            <person name="Jen D."/>
            <person name="Larson L."/>
            <person name="Mehta T."/>
            <person name="Neiman D."/>
            <person name="Pearson M."/>
            <person name="Roberts A."/>
            <person name="Saif S."/>
            <person name="Shea T."/>
            <person name="Shenoy N."/>
            <person name="Sisk P."/>
            <person name="Stolte C."/>
            <person name="Sykes S."/>
            <person name="Walk T."/>
            <person name="White J."/>
            <person name="Yandava C."/>
            <person name="Haas B."/>
            <person name="Nusbaum C."/>
            <person name="Birren B."/>
        </authorList>
    </citation>
    <scope>NUCLEOTIDE SEQUENCE</scope>
    <source>
        <strain evidence="2">ATCC 64411</strain>
    </source>
</reference>
<dbReference type="VEuPathDB" id="FungiDB:MAPG_09073"/>
<dbReference type="GO" id="GO:0030729">
    <property type="term" value="F:acetoacetate-CoA ligase activity"/>
    <property type="evidence" value="ECO:0007669"/>
    <property type="project" value="TreeGrafter"/>
</dbReference>
<organism evidence="2">
    <name type="scientific">Magnaporthiopsis poae (strain ATCC 64411 / 73-15)</name>
    <name type="common">Kentucky bluegrass fungus</name>
    <name type="synonym">Magnaporthe poae</name>
    <dbReference type="NCBI Taxonomy" id="644358"/>
    <lineage>
        <taxon>Eukaryota</taxon>
        <taxon>Fungi</taxon>
        <taxon>Dikarya</taxon>
        <taxon>Ascomycota</taxon>
        <taxon>Pezizomycotina</taxon>
        <taxon>Sordariomycetes</taxon>
        <taxon>Sordariomycetidae</taxon>
        <taxon>Magnaporthales</taxon>
        <taxon>Magnaporthaceae</taxon>
        <taxon>Magnaporthiopsis</taxon>
    </lineage>
</organism>
<name>A0A0H2U1V1_MAGP6</name>
<gene>
    <name evidence="2" type="ORF">MAPG_09073</name>
</gene>
<feature type="region of interest" description="Disordered" evidence="1">
    <location>
        <begin position="1"/>
        <end position="21"/>
    </location>
</feature>
<dbReference type="EMBL" id="GL876974">
    <property type="protein sequence ID" value="KLU90108.1"/>
    <property type="molecule type" value="Genomic_DNA"/>
</dbReference>
<dbReference type="PANTHER" id="PTHR42921:SF4">
    <property type="entry name" value="ACETOACETYL-COA SYNTHASE (AFU_ORTHOLOGUE AFUA_8G04770)"/>
    <property type="match status" value="1"/>
</dbReference>
<evidence type="ECO:0008006" key="3">
    <source>
        <dbReference type="Google" id="ProtNLM"/>
    </source>
</evidence>
<reference evidence="2" key="2">
    <citation type="submission" date="2011-03" db="EMBL/GenBank/DDBJ databases">
        <title>Annotation of Magnaporthe poae ATCC 64411.</title>
        <authorList>
            <person name="Ma L.-J."/>
            <person name="Dead R."/>
            <person name="Young S.K."/>
            <person name="Zeng Q."/>
            <person name="Gargeya S."/>
            <person name="Fitzgerald M."/>
            <person name="Haas B."/>
            <person name="Abouelleil A."/>
            <person name="Alvarado L."/>
            <person name="Arachchi H.M."/>
            <person name="Berlin A."/>
            <person name="Brown A."/>
            <person name="Chapman S.B."/>
            <person name="Chen Z."/>
            <person name="Dunbar C."/>
            <person name="Freedman E."/>
            <person name="Gearin G."/>
            <person name="Gellesch M."/>
            <person name="Goldberg J."/>
            <person name="Griggs A."/>
            <person name="Gujja S."/>
            <person name="Heiman D."/>
            <person name="Howarth C."/>
            <person name="Larson L."/>
            <person name="Lui A."/>
            <person name="MacDonald P.J.P."/>
            <person name="Mehta T."/>
            <person name="Montmayeur A."/>
            <person name="Murphy C."/>
            <person name="Neiman D."/>
            <person name="Pearson M."/>
            <person name="Priest M."/>
            <person name="Roberts A."/>
            <person name="Saif S."/>
            <person name="Shea T."/>
            <person name="Shenoy N."/>
            <person name="Sisk P."/>
            <person name="Stolte C."/>
            <person name="Sykes S."/>
            <person name="Yandava C."/>
            <person name="Wortman J."/>
            <person name="Nusbaum C."/>
            <person name="Birren B."/>
        </authorList>
    </citation>
    <scope>NUCLEOTIDE SEQUENCE</scope>
    <source>
        <strain evidence="2">ATCC 64411</strain>
    </source>
</reference>
<dbReference type="Gene3D" id="3.40.50.12780">
    <property type="entry name" value="N-terminal domain of ligase-like"/>
    <property type="match status" value="1"/>
</dbReference>
<dbReference type="InterPro" id="IPR042099">
    <property type="entry name" value="ANL_N_sf"/>
</dbReference>
<sequence>MFPLVSHPCGRHGQRPPSFWGRPDRGKVALTSWARDSQRPKNKTAQLTMDPTVVPKKLWEHPDPTSTAMYGFMQRLNREHNAGLSTFADLHRFSVSEREIFWSTVWDAANYIHSGSYDKSKGVVDHSQPIDAVPRWFEGVSLNWAENSLYFRDRTVSG</sequence>
<dbReference type="PANTHER" id="PTHR42921">
    <property type="entry name" value="ACETOACETYL-COA SYNTHETASE"/>
    <property type="match status" value="1"/>
</dbReference>
<accession>A0A0H2U1V1</accession>
<dbReference type="OrthoDB" id="10253869at2759"/>
<proteinExistence type="predicted"/>
<evidence type="ECO:0000313" key="2">
    <source>
        <dbReference type="EMBL" id="KLU90108.1"/>
    </source>
</evidence>
<dbReference type="AlphaFoldDB" id="A0A0H2U1V1"/>
<feature type="non-terminal residue" evidence="2">
    <location>
        <position position="158"/>
    </location>
</feature>
<protein>
    <recommendedName>
        <fullName evidence="3">Acetyl-coenzyme A synthetase N-terminal domain-containing protein</fullName>
    </recommendedName>
</protein>
<evidence type="ECO:0000256" key="1">
    <source>
        <dbReference type="SAM" id="MobiDB-lite"/>
    </source>
</evidence>